<dbReference type="eggNOG" id="ENOG502QQXP">
    <property type="taxonomic scope" value="Eukaryota"/>
</dbReference>
<feature type="region of interest" description="Disordered" evidence="1">
    <location>
        <begin position="114"/>
        <end position="133"/>
    </location>
</feature>
<dbReference type="OMA" id="ICEREHK"/>
<feature type="compositionally biased region" description="Polar residues" evidence="1">
    <location>
        <begin position="60"/>
        <end position="77"/>
    </location>
</feature>
<dbReference type="VEuPathDB" id="FungiDB:F503_08142"/>
<reference evidence="2 3" key="1">
    <citation type="journal article" date="2013" name="BMC Genomics">
        <title>The genome and transcriptome of the pine saprophyte Ophiostoma piceae, and a comparison with the bark beetle-associated pine pathogen Grosmannia clavigera.</title>
        <authorList>
            <person name="Haridas S."/>
            <person name="Wang Y."/>
            <person name="Lim L."/>
            <person name="Massoumi Alamouti S."/>
            <person name="Jackman S."/>
            <person name="Docking R."/>
            <person name="Robertson G."/>
            <person name="Birol I."/>
            <person name="Bohlmann J."/>
            <person name="Breuil C."/>
        </authorList>
    </citation>
    <scope>NUCLEOTIDE SEQUENCE [LARGE SCALE GENOMIC DNA]</scope>
    <source>
        <strain evidence="2 3">UAMH 11346</strain>
    </source>
</reference>
<evidence type="ECO:0000313" key="2">
    <source>
        <dbReference type="EMBL" id="EPE07491.1"/>
    </source>
</evidence>
<feature type="region of interest" description="Disordered" evidence="1">
    <location>
        <begin position="60"/>
        <end position="84"/>
    </location>
</feature>
<dbReference type="HOGENOM" id="CLU_065625_0_0_1"/>
<feature type="region of interest" description="Disordered" evidence="1">
    <location>
        <begin position="146"/>
        <end position="169"/>
    </location>
</feature>
<accession>S3C6H8</accession>
<feature type="compositionally biased region" description="Basic and acidic residues" evidence="1">
    <location>
        <begin position="30"/>
        <end position="46"/>
    </location>
</feature>
<dbReference type="EMBL" id="KE148151">
    <property type="protein sequence ID" value="EPE07491.1"/>
    <property type="molecule type" value="Genomic_DNA"/>
</dbReference>
<proteinExistence type="predicted"/>
<feature type="region of interest" description="Disordered" evidence="1">
    <location>
        <begin position="1"/>
        <end position="48"/>
    </location>
</feature>
<sequence length="361" mass="40527">MSASEPLRGKSGYGYFPHQPFPQYPVTDGKQPERKRCPAPEPDVKPTSEYVTVTVGARVTTDQNPLAQEPNDNQNIDCDSREEQPEAYSPLLGLSNEPPFSAVRKGHKVMVGHNGWLDRPEKPGRKPSPPKKAGFFDAVKRMAKEVAEATDMKSSRRTKDSDRGRRRTSARIRISLSPREQSLLYCELEFLLTSALDGYINSQFNAGRLDADKYKKVVDGWHQKGRPKVVGFRYDLETQLDLVFLHVQEFRFYGDRAGVPTAISGILEMMRTNARSMRIRTFCQPDSVVAKQLLDSQGLLNLIGSADQRQIQLAEIVQFFKIVLEREHTVRDTNEAVGGLHQSPTGKSLVHESAAATHHGR</sequence>
<organism evidence="2 3">
    <name type="scientific">Ophiostoma piceae (strain UAMH 11346)</name>
    <name type="common">Sap stain fungus</name>
    <dbReference type="NCBI Taxonomy" id="1262450"/>
    <lineage>
        <taxon>Eukaryota</taxon>
        <taxon>Fungi</taxon>
        <taxon>Dikarya</taxon>
        <taxon>Ascomycota</taxon>
        <taxon>Pezizomycotina</taxon>
        <taxon>Sordariomycetes</taxon>
        <taxon>Sordariomycetidae</taxon>
        <taxon>Ophiostomatales</taxon>
        <taxon>Ophiostomataceae</taxon>
        <taxon>Ophiostoma</taxon>
    </lineage>
</organism>
<gene>
    <name evidence="2" type="ORF">F503_08142</name>
</gene>
<dbReference type="OrthoDB" id="5229017at2759"/>
<dbReference type="AlphaFoldDB" id="S3C6H8"/>
<dbReference type="STRING" id="1262450.S3C6H8"/>
<evidence type="ECO:0000313" key="3">
    <source>
        <dbReference type="Proteomes" id="UP000016923"/>
    </source>
</evidence>
<name>S3C6H8_OPHP1</name>
<feature type="compositionally biased region" description="Basic and acidic residues" evidence="1">
    <location>
        <begin position="146"/>
        <end position="163"/>
    </location>
</feature>
<feature type="region of interest" description="Disordered" evidence="1">
    <location>
        <begin position="335"/>
        <end position="361"/>
    </location>
</feature>
<evidence type="ECO:0000256" key="1">
    <source>
        <dbReference type="SAM" id="MobiDB-lite"/>
    </source>
</evidence>
<keyword evidence="3" id="KW-1185">Reference proteome</keyword>
<protein>
    <submittedName>
        <fullName evidence="2">Uncharacterized protein</fullName>
    </submittedName>
</protein>
<dbReference type="Proteomes" id="UP000016923">
    <property type="component" value="Unassembled WGS sequence"/>
</dbReference>